<dbReference type="SUPFAM" id="SSF49899">
    <property type="entry name" value="Concanavalin A-like lectins/glucanases"/>
    <property type="match status" value="1"/>
</dbReference>
<gene>
    <name evidence="4" type="ORF">FZ934_05805</name>
</gene>
<dbReference type="InterPro" id="IPR000757">
    <property type="entry name" value="Beta-glucanase-like"/>
</dbReference>
<accession>A0A5Q0C7P6</accession>
<evidence type="ECO:0000313" key="5">
    <source>
        <dbReference type="Proteomes" id="UP000326881"/>
    </source>
</evidence>
<evidence type="ECO:0000256" key="2">
    <source>
        <dbReference type="SAM" id="SignalP"/>
    </source>
</evidence>
<proteinExistence type="inferred from homology"/>
<evidence type="ECO:0000256" key="1">
    <source>
        <dbReference type="ARBA" id="ARBA00006865"/>
    </source>
</evidence>
<dbReference type="GO" id="GO:0004553">
    <property type="term" value="F:hydrolase activity, hydrolyzing O-glycosyl compounds"/>
    <property type="evidence" value="ECO:0007669"/>
    <property type="project" value="InterPro"/>
</dbReference>
<dbReference type="EMBL" id="CP043498">
    <property type="protein sequence ID" value="QFY59987.1"/>
    <property type="molecule type" value="Genomic_DNA"/>
</dbReference>
<comment type="similarity">
    <text evidence="1">Belongs to the glycosyl hydrolase 16 family.</text>
</comment>
<dbReference type="NCBIfam" id="TIGR01409">
    <property type="entry name" value="TAT_signal_seq"/>
    <property type="match status" value="1"/>
</dbReference>
<dbReference type="Proteomes" id="UP000326881">
    <property type="component" value="Chromosome"/>
</dbReference>
<keyword evidence="2" id="KW-0732">Signal</keyword>
<dbReference type="KEGG" id="rgr:FZ934_05805"/>
<dbReference type="InterPro" id="IPR013320">
    <property type="entry name" value="ConA-like_dom_sf"/>
</dbReference>
<dbReference type="InterPro" id="IPR006311">
    <property type="entry name" value="TAT_signal"/>
</dbReference>
<protein>
    <submittedName>
        <fullName evidence="4">Twin-arginine translocation signal domain-containing protein</fullName>
    </submittedName>
</protein>
<dbReference type="Gene3D" id="2.60.120.200">
    <property type="match status" value="1"/>
</dbReference>
<evidence type="ECO:0000313" key="4">
    <source>
        <dbReference type="EMBL" id="QFY59987.1"/>
    </source>
</evidence>
<organism evidence="4 5">
    <name type="scientific">Rhizobium grahamii</name>
    <dbReference type="NCBI Taxonomy" id="1120045"/>
    <lineage>
        <taxon>Bacteria</taxon>
        <taxon>Pseudomonadati</taxon>
        <taxon>Pseudomonadota</taxon>
        <taxon>Alphaproteobacteria</taxon>
        <taxon>Hyphomicrobiales</taxon>
        <taxon>Rhizobiaceae</taxon>
        <taxon>Rhizobium/Agrobacterium group</taxon>
        <taxon>Rhizobium</taxon>
    </lineage>
</organism>
<dbReference type="PROSITE" id="PS51318">
    <property type="entry name" value="TAT"/>
    <property type="match status" value="1"/>
</dbReference>
<dbReference type="AlphaFoldDB" id="A0A5Q0C7P6"/>
<keyword evidence="5" id="KW-1185">Reference proteome</keyword>
<evidence type="ECO:0000259" key="3">
    <source>
        <dbReference type="PROSITE" id="PS51762"/>
    </source>
</evidence>
<sequence length="308" mass="35076">MRTTVSRRSLLKGAATLAAVGVTLPPNVTRAAEEDPTTGRQIQFEDDFQTLDWSVWDAGPKASTADPGFYGRSAFAKKVGDQGFNPYAIVDDPRASGGKALQISVKYIGTPMSVRNYYGNTRNEFQWISGNIQTAKSDGTIRKGWRKGYFEARMLFPRHPLTWPAFWMLNARSILFPKTTVELDVVEHKGWEYQLYGAYLHEWGQPGEHHEGTGVTTDLDVTQNYCRYGIFVDDTHCVPFFERKPVIDTRTGVAANWQITRAPDMDKHDDVFWPLLTLALHPDYPFPNPLKEEDKLSHMRVDYFRAYV</sequence>
<feature type="domain" description="GH16" evidence="3">
    <location>
        <begin position="80"/>
        <end position="308"/>
    </location>
</feature>
<dbReference type="PROSITE" id="PS51762">
    <property type="entry name" value="GH16_2"/>
    <property type="match status" value="1"/>
</dbReference>
<reference evidence="4 5" key="1">
    <citation type="submission" date="2019-08" db="EMBL/GenBank/DDBJ databases">
        <title>Prosopis cineraria nodule microbiome.</title>
        <authorList>
            <person name="Ali R."/>
            <person name="Chaluvadi S.R."/>
            <person name="Wang X."/>
        </authorList>
    </citation>
    <scope>NUCLEOTIDE SEQUENCE [LARGE SCALE GENOMIC DNA]</scope>
    <source>
        <strain evidence="4 5">BG7</strain>
    </source>
</reference>
<feature type="signal peptide" evidence="2">
    <location>
        <begin position="1"/>
        <end position="31"/>
    </location>
</feature>
<feature type="chain" id="PRO_5024791607" evidence="2">
    <location>
        <begin position="32"/>
        <end position="308"/>
    </location>
</feature>
<dbReference type="InterPro" id="IPR019546">
    <property type="entry name" value="TAT_signal_bac_arc"/>
</dbReference>
<dbReference type="OrthoDB" id="9809583at2"/>
<dbReference type="RefSeq" id="WP_153270282.1">
    <property type="nucleotide sequence ID" value="NZ_CP043498.1"/>
</dbReference>
<dbReference type="GO" id="GO:0005975">
    <property type="term" value="P:carbohydrate metabolic process"/>
    <property type="evidence" value="ECO:0007669"/>
    <property type="project" value="InterPro"/>
</dbReference>
<name>A0A5Q0C7P6_9HYPH</name>